<dbReference type="FunFam" id="2.180.10.10:FF:000010">
    <property type="entry name" value="Cell wall-associated protein"/>
    <property type="match status" value="1"/>
</dbReference>
<feature type="domain" description="Teneurin-like YD-shell" evidence="4">
    <location>
        <begin position="879"/>
        <end position="997"/>
    </location>
</feature>
<dbReference type="InterPro" id="IPR050708">
    <property type="entry name" value="T6SS_VgrG/RHS"/>
</dbReference>
<evidence type="ECO:0000256" key="1">
    <source>
        <dbReference type="ARBA" id="ARBA00022737"/>
    </source>
</evidence>
<dbReference type="InterPro" id="IPR056823">
    <property type="entry name" value="TEN-like_YD-shell"/>
</dbReference>
<dbReference type="EMBL" id="NVGE01000036">
    <property type="protein sequence ID" value="PFZ26302.1"/>
    <property type="molecule type" value="Genomic_DNA"/>
</dbReference>
<feature type="region of interest" description="Disordered" evidence="2">
    <location>
        <begin position="36"/>
        <end position="90"/>
    </location>
</feature>
<evidence type="ECO:0000256" key="2">
    <source>
        <dbReference type="SAM" id="MobiDB-lite"/>
    </source>
</evidence>
<dbReference type="InterPro" id="IPR022385">
    <property type="entry name" value="Rhs_assc_core"/>
</dbReference>
<protein>
    <submittedName>
        <fullName evidence="5">Wall-associated protein</fullName>
    </submittedName>
</protein>
<organism evidence="5 6">
    <name type="scientific">Bacillus wiedmannii</name>
    <dbReference type="NCBI Taxonomy" id="1890302"/>
    <lineage>
        <taxon>Bacteria</taxon>
        <taxon>Bacillati</taxon>
        <taxon>Bacillota</taxon>
        <taxon>Bacilli</taxon>
        <taxon>Bacillales</taxon>
        <taxon>Bacillaceae</taxon>
        <taxon>Bacillus</taxon>
        <taxon>Bacillus cereus group</taxon>
    </lineage>
</organism>
<dbReference type="RefSeq" id="WP_098068674.1">
    <property type="nucleotide sequence ID" value="NZ_NUDN01000032.1"/>
</dbReference>
<dbReference type="SUPFAM" id="SSF49785">
    <property type="entry name" value="Galactose-binding domain-like"/>
    <property type="match status" value="1"/>
</dbReference>
<comment type="caution">
    <text evidence="5">The sequence shown here is derived from an EMBL/GenBank/DDBJ whole genome shotgun (WGS) entry which is preliminary data.</text>
</comment>
<evidence type="ECO:0000259" key="3">
    <source>
        <dbReference type="Pfam" id="PF20148"/>
    </source>
</evidence>
<sequence>MEKKQVKKNWYRYLIQLIVVALIVTSIPLNGLAETARPFTPSPNSEKNPQEKKNVGSESPTPHLDQLEQDKSKPTEVVEERTEHEKVFDNKDGTYTKKVYTEPIHTEKNGKLEDIQPELVAKTQETIESKTTKLQPTFQKKLEEKEYATFEVDGHKVTYQLIGAKGEKGELQPSPTTATYDKNEIWYKSIFPQIDLRTITFNDKVKEDVVLHQYTGHHSFKFQLQTDLTPKLEQDGSIVMMDEQQKQVFILPKPFMTDSNVHPESNEAPKSEEVHYTLEKQENNSYQVTVTADPKWLQDPARKYPVYIDPSIAMGSFQEAYVSSAQPKSNYSRWVLWDEGQKAHTLKFGYFDNQTGYNFIYTKPEISSLKGAVVHDAKFRLYASWHYYGNNPNEVWLDEVKGDWDYISMNWETKPWSQEIGVTKVGRQQWAEFNVTNTVKAWASGERPNYGFKLHPNGQGQTHWKKFIAAYQGGYYAPHLEITYSYPKPNKPRVTSHSNGIGSGTGHLSINWDTVPGATGYRVGIFDGEDYNYYKVGNITSWSTKDKKIWPSRDALNQGRNELHFDGQGGELPTSPLQMYQNNGDKEQGNDKHAYKIKVVAEYPHDELSPESDEEKVFLPLETSKQPQSHTFTNVMGSKSGYIELNWDQIPGATGYRVIFYNGKSHEVFDVGNTTNWSTQGKKIYPTAEELKQGRYQFHTDGKGEELALNPSPVYQNAGTFSSDKYWVHIQSYSNIGHRDSGYSPDYGIKIAEPTDIFGLKDYIASVDVIAGKVNATNGNFVVNESDFVLSGRGPDLRIDRVYNSNSTEKGVLGTGWTSSFDENIQEQSNGDLHLIHEDRAVDRFEKEGDNKYKAPPGVFLEIKKTNDGYTITDKDQTVSEYNKQGRLTKVKDEHGNTLTYRYENNRLLEIINASNRKLALEYNTEGFLSKITGPENRTVTYEYKDGQLIGVTTPRGKKYRYGYENGKLRYTYDPKHTEQKPYKTTYTYENNRFVSVTDPLGKATKLAYKPETREVIVTDPKQVKDVYQHNFAGNPEKTIVDADGLKLTTTYEYEGNKLIKKTDPKDQGKRASESYTYDSKGNVTSATDAIGTEKYEYNQNNDVTKEIDTENKEIVVTYNGTNAVSETDTQAKTSSVTQYDKYGNSIRGSMELATGGNLIRNPGFEEGGKHWTLRGWNDDGKNEIDRTTRVPQLGQTSALRMDTKAINNDWGATIASQKVAVEPNKTYTLSGWVKTNSLVKSGAYFHVIQRDEKGNHLKVNSNYHSKVNGTTDWTKRQILIETSDKTRELEIEAFTDHGNNEGKGTAWFDNFQLEEGSVSSTFNPVPNPSFEYHGDKLEGWHTWHNFPKDHLEDGFGGDTALVIERKSSIEPNVHYRQEIEIQQVIPKDLTITAMSKAQNVVSTTGAEPNNSYAIWVRAQYANGEWREYHAKFPLGTKDWNRSAVVVPTGQLGAIQKLQIHTVFDHVNAGKVWFDDVRVMEGNHLTKTEYDADGNFVTATYDEENRKNTFTYDTYGNQTSATDEKGNKKTNAYNADNQLTKTTLANGTSVSYSYDDNGNTTEKLVTAGGKTQKNIFEYDVDNKLTIFEDALQRKITHQYDVNANKIKTLLPTNGVLEWEYDAANRITKAKRNGKDAFSFGYDENGNETKVTDHINGGTRDKAYDEGNRIVSVSDRGGNVKWSYHPKSYKLKDTVIQHGSYNNTTSYVYDALNQNTKVTDGGRDYHFEYDEFGNTTRYQAGNDTAAQFTYDNTKKLTNLQIGTKDSDRILEESYTYDATSNRTAIERKIGNNVEKTSYAYDPIHQLLQETLPNGTTKSYTYDGFGNRTSVKVVENGKETKSIAATFNEGNQLVKFGNESLTYDANGNRTSDGKYKYTWNETDQLVAITKQGESNAFATYKYDDDNRRIEKSINGKVTRYFYDGDSINPLYETDGSGTVLRQYVYSMDGARLAMKAQGQTLYYHYNPRGDVVAMTDQNREVVATYEYDAWGNVLKSDTKGIAADNPFGYAGYMYDKEIGMYYLIARYYNPEHGVFLSVDPDPGDEDDPITMNGYTYGDNNPVMMVDPDGHLAWFVPLAIHGARIVAPHVGRFVGKQLAKRAVKQTVKYKGKIGTPKRKVVFDQRNLPTQGARKNSITYHIKRGKLYQKRYYDHKGKAWKDIDYTDHDNPKAHPVVPHKHYWNWKKKKPHSAWYPLKKKW</sequence>
<dbReference type="PANTHER" id="PTHR32305">
    <property type="match status" value="1"/>
</dbReference>
<dbReference type="InterPro" id="IPR045351">
    <property type="entry name" value="DUF6531"/>
</dbReference>
<dbReference type="Pfam" id="PF25023">
    <property type="entry name" value="TEN_YD-shell"/>
    <property type="match status" value="2"/>
</dbReference>
<dbReference type="Pfam" id="PF05593">
    <property type="entry name" value="RHS_repeat"/>
    <property type="match status" value="2"/>
</dbReference>
<dbReference type="NCBIfam" id="TIGR03696">
    <property type="entry name" value="Rhs_assc_core"/>
    <property type="match status" value="1"/>
</dbReference>
<dbReference type="NCBIfam" id="TIGR01643">
    <property type="entry name" value="YD_repeat_2x"/>
    <property type="match status" value="2"/>
</dbReference>
<feature type="domain" description="DUF6531" evidence="3">
    <location>
        <begin position="773"/>
        <end position="845"/>
    </location>
</feature>
<reference evidence="5 6" key="1">
    <citation type="submission" date="2017-09" db="EMBL/GenBank/DDBJ databases">
        <title>Large-scale bioinformatics analysis of Bacillus genomes uncovers conserved roles of natural products in bacterial physiology.</title>
        <authorList>
            <consortium name="Agbiome Team Llc"/>
            <person name="Bleich R.M."/>
            <person name="Grubbs K.J."/>
            <person name="Santa Maria K.C."/>
            <person name="Allen S.E."/>
            <person name="Farag S."/>
            <person name="Shank E.A."/>
            <person name="Bowers A."/>
        </authorList>
    </citation>
    <scope>NUCLEOTIDE SEQUENCE [LARGE SCALE GENOMIC DNA]</scope>
    <source>
        <strain evidence="5 6">AFS080080</strain>
    </source>
</reference>
<dbReference type="InterPro" id="IPR006530">
    <property type="entry name" value="YD"/>
</dbReference>
<evidence type="ECO:0000259" key="4">
    <source>
        <dbReference type="Pfam" id="PF25023"/>
    </source>
</evidence>
<dbReference type="InterPro" id="IPR031325">
    <property type="entry name" value="RHS_repeat"/>
</dbReference>
<evidence type="ECO:0000313" key="6">
    <source>
        <dbReference type="Proteomes" id="UP000223311"/>
    </source>
</evidence>
<proteinExistence type="predicted"/>
<feature type="domain" description="Teneurin-like YD-shell" evidence="4">
    <location>
        <begin position="1735"/>
        <end position="2060"/>
    </location>
</feature>
<dbReference type="Gene3D" id="2.60.120.260">
    <property type="entry name" value="Galactose-binding domain-like"/>
    <property type="match status" value="2"/>
</dbReference>
<evidence type="ECO:0000313" key="5">
    <source>
        <dbReference type="EMBL" id="PFZ26302.1"/>
    </source>
</evidence>
<dbReference type="NCBIfam" id="NF033679">
    <property type="entry name" value="DNRLRE_dom"/>
    <property type="match status" value="1"/>
</dbReference>
<dbReference type="InterPro" id="IPR008979">
    <property type="entry name" value="Galactose-bd-like_sf"/>
</dbReference>
<gene>
    <name evidence="5" type="ORF">COL66_21400</name>
</gene>
<dbReference type="Gene3D" id="2.180.10.10">
    <property type="entry name" value="RHS repeat-associated core"/>
    <property type="match status" value="2"/>
</dbReference>
<accession>A0A2B5IM21</accession>
<dbReference type="Gene3D" id="2.60.120.970">
    <property type="match status" value="1"/>
</dbReference>
<dbReference type="Pfam" id="PF20148">
    <property type="entry name" value="DUF6531"/>
    <property type="match status" value="1"/>
</dbReference>
<dbReference type="PANTHER" id="PTHR32305:SF17">
    <property type="entry name" value="TRNA NUCLEASE WAPA"/>
    <property type="match status" value="1"/>
</dbReference>
<feature type="compositionally biased region" description="Basic and acidic residues" evidence="2">
    <location>
        <begin position="65"/>
        <end position="90"/>
    </location>
</feature>
<keyword evidence="1" id="KW-0677">Repeat</keyword>
<dbReference type="Proteomes" id="UP000223311">
    <property type="component" value="Unassembled WGS sequence"/>
</dbReference>
<name>A0A2B5IM21_9BACI</name>